<dbReference type="PROSITE" id="PS00022">
    <property type="entry name" value="EGF_1"/>
    <property type="match status" value="1"/>
</dbReference>
<keyword evidence="2" id="KW-0472">Membrane</keyword>
<protein>
    <recommendedName>
        <fullName evidence="4">EGF-like domain-containing protein</fullName>
    </recommendedName>
</protein>
<evidence type="ECO:0000313" key="5">
    <source>
        <dbReference type="EMBL" id="OQR71987.1"/>
    </source>
</evidence>
<evidence type="ECO:0000256" key="1">
    <source>
        <dbReference type="PROSITE-ProRule" id="PRU00076"/>
    </source>
</evidence>
<dbReference type="PROSITE" id="PS50026">
    <property type="entry name" value="EGF_3"/>
    <property type="match status" value="1"/>
</dbReference>
<dbReference type="Proteomes" id="UP000192247">
    <property type="component" value="Unassembled WGS sequence"/>
</dbReference>
<comment type="caution">
    <text evidence="1">Lacks conserved residue(s) required for the propagation of feature annotation.</text>
</comment>
<evidence type="ECO:0000259" key="4">
    <source>
        <dbReference type="PROSITE" id="PS50026"/>
    </source>
</evidence>
<keyword evidence="2" id="KW-1133">Transmembrane helix</keyword>
<feature type="signal peptide" evidence="3">
    <location>
        <begin position="1"/>
        <end position="23"/>
    </location>
</feature>
<name>A0A1V9XEL5_9ACAR</name>
<dbReference type="InParanoid" id="A0A1V9XEL5"/>
<dbReference type="SUPFAM" id="SSF57196">
    <property type="entry name" value="EGF/Laminin"/>
    <property type="match status" value="1"/>
</dbReference>
<evidence type="ECO:0000256" key="2">
    <source>
        <dbReference type="SAM" id="Phobius"/>
    </source>
</evidence>
<dbReference type="InterPro" id="IPR000742">
    <property type="entry name" value="EGF"/>
</dbReference>
<feature type="transmembrane region" description="Helical" evidence="2">
    <location>
        <begin position="277"/>
        <end position="298"/>
    </location>
</feature>
<reference evidence="5 6" key="1">
    <citation type="journal article" date="2017" name="Gigascience">
        <title>Draft genome of the honey bee ectoparasitic mite, Tropilaelaps mercedesae, is shaped by the parasitic life history.</title>
        <authorList>
            <person name="Dong X."/>
            <person name="Armstrong S.D."/>
            <person name="Xia D."/>
            <person name="Makepeace B.L."/>
            <person name="Darby A.C."/>
            <person name="Kadowaki T."/>
        </authorList>
    </citation>
    <scope>NUCLEOTIDE SEQUENCE [LARGE SCALE GENOMIC DNA]</scope>
    <source>
        <strain evidence="5">Wuxi-XJTLU</strain>
    </source>
</reference>
<sequence>MMKWPEITKSAAIVLVLMTFVKSASLPEERLSHRDDLLPDIEQIPATSGHPTVFTEISTETNTILPERNVCQAMCNSSQGEVCSPNLKTCVCPIFTFRSSKTGHCKAQVAVNIQLNSSKFQDEFAEIVARVNHFVEVSPHFELKNQLNQVTVTIYVDAEFFKGSWTNSEKELRSLFASSELEVFWDLSVSRDLCENPKTHPCTENALCITSTVRYHVECFCQFNYRDLSGGLGRKCVRELRCLNGGLSYVRRSGTDVERFDCQCVSWFAGEECELDLLSLGIKFAVLIAIAVVAIWTHPIHCMSCFHRCRLEPLEIVEITRYSGNAQLDVDDE</sequence>
<evidence type="ECO:0000313" key="6">
    <source>
        <dbReference type="Proteomes" id="UP000192247"/>
    </source>
</evidence>
<dbReference type="AlphaFoldDB" id="A0A1V9XEL5"/>
<accession>A0A1V9XEL5</accession>
<keyword evidence="1" id="KW-0245">EGF-like domain</keyword>
<feature type="domain" description="EGF-like" evidence="4">
    <location>
        <begin position="232"/>
        <end position="274"/>
    </location>
</feature>
<feature type="chain" id="PRO_5012958167" description="EGF-like domain-containing protein" evidence="3">
    <location>
        <begin position="24"/>
        <end position="333"/>
    </location>
</feature>
<evidence type="ECO:0000256" key="3">
    <source>
        <dbReference type="SAM" id="SignalP"/>
    </source>
</evidence>
<organism evidence="5 6">
    <name type="scientific">Tropilaelaps mercedesae</name>
    <dbReference type="NCBI Taxonomy" id="418985"/>
    <lineage>
        <taxon>Eukaryota</taxon>
        <taxon>Metazoa</taxon>
        <taxon>Ecdysozoa</taxon>
        <taxon>Arthropoda</taxon>
        <taxon>Chelicerata</taxon>
        <taxon>Arachnida</taxon>
        <taxon>Acari</taxon>
        <taxon>Parasitiformes</taxon>
        <taxon>Mesostigmata</taxon>
        <taxon>Gamasina</taxon>
        <taxon>Dermanyssoidea</taxon>
        <taxon>Laelapidae</taxon>
        <taxon>Tropilaelaps</taxon>
    </lineage>
</organism>
<keyword evidence="6" id="KW-1185">Reference proteome</keyword>
<feature type="disulfide bond" evidence="1">
    <location>
        <begin position="264"/>
        <end position="273"/>
    </location>
</feature>
<keyword evidence="2" id="KW-0812">Transmembrane</keyword>
<dbReference type="EMBL" id="MNPL01012881">
    <property type="protein sequence ID" value="OQR71987.1"/>
    <property type="molecule type" value="Genomic_DNA"/>
</dbReference>
<keyword evidence="1" id="KW-1015">Disulfide bond</keyword>
<proteinExistence type="predicted"/>
<gene>
    <name evidence="5" type="ORF">BIW11_10661</name>
</gene>
<comment type="caution">
    <text evidence="5">The sequence shown here is derived from an EMBL/GenBank/DDBJ whole genome shotgun (WGS) entry which is preliminary data.</text>
</comment>
<dbReference type="OrthoDB" id="10510504at2759"/>
<keyword evidence="3" id="KW-0732">Signal</keyword>